<dbReference type="EMBL" id="FNNO01000011">
    <property type="protein sequence ID" value="SDX22205.1"/>
    <property type="molecule type" value="Genomic_DNA"/>
</dbReference>
<dbReference type="RefSeq" id="WP_092724468.1">
    <property type="nucleotide sequence ID" value="NZ_FNNO01000011.1"/>
</dbReference>
<comment type="similarity">
    <text evidence="1">Belongs to the glycosyl hydrolase 3 family.</text>
</comment>
<dbReference type="Pfam" id="PF00933">
    <property type="entry name" value="Glyco_hydro_3"/>
    <property type="match status" value="1"/>
</dbReference>
<dbReference type="InterPro" id="IPR013783">
    <property type="entry name" value="Ig-like_fold"/>
</dbReference>
<dbReference type="Proteomes" id="UP000198711">
    <property type="component" value="Unassembled WGS sequence"/>
</dbReference>
<dbReference type="Gene3D" id="2.60.40.10">
    <property type="entry name" value="Immunoglobulins"/>
    <property type="match status" value="1"/>
</dbReference>
<dbReference type="InterPro" id="IPR002772">
    <property type="entry name" value="Glyco_hydro_3_C"/>
</dbReference>
<dbReference type="SUPFAM" id="SSF51445">
    <property type="entry name" value="(Trans)glycosidases"/>
    <property type="match status" value="1"/>
</dbReference>
<dbReference type="GO" id="GO:0008422">
    <property type="term" value="F:beta-glucosidase activity"/>
    <property type="evidence" value="ECO:0007669"/>
    <property type="project" value="UniProtKB-ARBA"/>
</dbReference>
<dbReference type="Pfam" id="PF14310">
    <property type="entry name" value="Fn3-like"/>
    <property type="match status" value="1"/>
</dbReference>
<evidence type="ECO:0000313" key="5">
    <source>
        <dbReference type="EMBL" id="SDX22205.1"/>
    </source>
</evidence>
<dbReference type="SMART" id="SM01217">
    <property type="entry name" value="Fn3_like"/>
    <property type="match status" value="1"/>
</dbReference>
<keyword evidence="6" id="KW-1185">Reference proteome</keyword>
<organism evidence="5 6">
    <name type="scientific">Hydrobacter penzbergensis</name>
    <dbReference type="NCBI Taxonomy" id="1235997"/>
    <lineage>
        <taxon>Bacteria</taxon>
        <taxon>Pseudomonadati</taxon>
        <taxon>Bacteroidota</taxon>
        <taxon>Chitinophagia</taxon>
        <taxon>Chitinophagales</taxon>
        <taxon>Chitinophagaceae</taxon>
        <taxon>Hydrobacter</taxon>
    </lineage>
</organism>
<dbReference type="InterPro" id="IPR011658">
    <property type="entry name" value="PA14_dom"/>
</dbReference>
<feature type="signal peptide" evidence="3">
    <location>
        <begin position="1"/>
        <end position="20"/>
    </location>
</feature>
<dbReference type="SMART" id="SM00758">
    <property type="entry name" value="PA14"/>
    <property type="match status" value="1"/>
</dbReference>
<protein>
    <submittedName>
        <fullName evidence="5">Beta-glucosidase</fullName>
    </submittedName>
</protein>
<dbReference type="Pfam" id="PF01915">
    <property type="entry name" value="Glyco_hydro_3_C"/>
    <property type="match status" value="1"/>
</dbReference>
<dbReference type="AlphaFoldDB" id="A0A8X8IID5"/>
<evidence type="ECO:0000256" key="1">
    <source>
        <dbReference type="ARBA" id="ARBA00005336"/>
    </source>
</evidence>
<dbReference type="InterPro" id="IPR026891">
    <property type="entry name" value="Fn3-like"/>
</dbReference>
<sequence length="889" mass="98560">MQKITIFLLLCLALANPSIAQTVSAYKNARLPIEVRVKDLLKRMTPEEKFWQLFMIPGDLGNDPSKYKNGIFGFQVNTVQQQHGAAAQLLNYQSGQTAQQTLQKINSIQKYFVEQTRLGIPIIAFDEALHGLIRDEATAFPQAIALAATWDTILMNKVAAAIANETKSRGIRHILSPVVNLATDVRWGRAEETYGEDPVLSAAMGVAFVKAFEQRGIITNPKHFAVNHGEGGRDSYPIHYNERLLEETYFVPFKAVIQKGGARSIMTAYNSLDGSPCSANDWLLNKKLRKDWGFKGFVLSDAGATGGANVLHFTAADYAEAGKQAIENGLDVIFQTAYEHHQLFEKHFLDKSMRPGAIDSAVARVLRAKFELGLFEKPYVDASMLEQWSIQQHRELAKEAAIRSMVLLKNDHQVLPFTTSIKKIAVLGTDAAEARLGGYSGPGIHKQSILAGIQERAGNNWQVVYAPGPGRQHQPWTIVPDSCLFTIQNGKRVAGLSADYFNDISLQGTPALSRVDASINFQWTLFSPDPAKINYDFFSARWTGKIQSPVTGNVNIGIDGNDGYRLFINNQLIIDNWQKQSYTTKLANFHFEKEKAYDIRVEYFEPAGNARFHLIWNAGVQDSSEYKIQQAVNAAAGADIAVVVAGIEEGEFRDRASLALPGLQEEMIQRVAASGKPVVVLLVGGSAVTMHNWLDKVNGVLDVWYPGEAGGDAVAAILFGDRSPSGKLPITFPVSEAQLPLVYNHKPTGRGDDYNNLTGMPLFPFGFGLSYTSFTYSDLRLAKHVIKTGETLSLSFKLKNTGNYKSDEVVQLYLHDELASVARPVKELKAFQRVSLDKGEEKEIRFNITPDMLTMLNINMKEVIEPGQFRIMIGSSSNDMRLREIFQVK</sequence>
<dbReference type="InterPro" id="IPR001764">
    <property type="entry name" value="Glyco_hydro_3_N"/>
</dbReference>
<dbReference type="InterPro" id="IPR036962">
    <property type="entry name" value="Glyco_hydro_3_N_sf"/>
</dbReference>
<dbReference type="Gene3D" id="3.40.50.1700">
    <property type="entry name" value="Glycoside hydrolase family 3 C-terminal domain"/>
    <property type="match status" value="2"/>
</dbReference>
<proteinExistence type="inferred from homology"/>
<accession>A0A8X8IID5</accession>
<dbReference type="PANTHER" id="PTHR42715:SF10">
    <property type="entry name" value="BETA-GLUCOSIDASE"/>
    <property type="match status" value="1"/>
</dbReference>
<keyword evidence="2" id="KW-0378">Hydrolase</keyword>
<dbReference type="InterPro" id="IPR036881">
    <property type="entry name" value="Glyco_hydro_3_C_sf"/>
</dbReference>
<dbReference type="GO" id="GO:0005975">
    <property type="term" value="P:carbohydrate metabolic process"/>
    <property type="evidence" value="ECO:0007669"/>
    <property type="project" value="InterPro"/>
</dbReference>
<reference evidence="5 6" key="1">
    <citation type="submission" date="2016-10" db="EMBL/GenBank/DDBJ databases">
        <authorList>
            <person name="Varghese N."/>
            <person name="Submissions S."/>
        </authorList>
    </citation>
    <scope>NUCLEOTIDE SEQUENCE [LARGE SCALE GENOMIC DNA]</scope>
    <source>
        <strain evidence="5 6">DSM 25353</strain>
    </source>
</reference>
<gene>
    <name evidence="5" type="ORF">SAMN05444410_11142</name>
</gene>
<evidence type="ECO:0000256" key="2">
    <source>
        <dbReference type="ARBA" id="ARBA00022801"/>
    </source>
</evidence>
<feature type="chain" id="PRO_5036480394" evidence="3">
    <location>
        <begin position="21"/>
        <end position="889"/>
    </location>
</feature>
<dbReference type="InterPro" id="IPR050288">
    <property type="entry name" value="Cellulose_deg_GH3"/>
</dbReference>
<evidence type="ECO:0000259" key="4">
    <source>
        <dbReference type="PROSITE" id="PS51820"/>
    </source>
</evidence>
<dbReference type="FunFam" id="2.60.40.10:FF:000495">
    <property type="entry name" value="Periplasmic beta-glucosidase"/>
    <property type="match status" value="1"/>
</dbReference>
<dbReference type="SUPFAM" id="SSF52279">
    <property type="entry name" value="Beta-D-glucan exohydrolase, C-terminal domain"/>
    <property type="match status" value="1"/>
</dbReference>
<dbReference type="PROSITE" id="PS51820">
    <property type="entry name" value="PA14"/>
    <property type="match status" value="1"/>
</dbReference>
<name>A0A8X8IID5_9BACT</name>
<dbReference type="Pfam" id="PF07691">
    <property type="entry name" value="PA14"/>
    <property type="match status" value="1"/>
</dbReference>
<comment type="caution">
    <text evidence="5">The sequence shown here is derived from an EMBL/GenBank/DDBJ whole genome shotgun (WGS) entry which is preliminary data.</text>
</comment>
<dbReference type="InterPro" id="IPR037524">
    <property type="entry name" value="PA14/GLEYA"/>
</dbReference>
<keyword evidence="3" id="KW-0732">Signal</keyword>
<dbReference type="PRINTS" id="PR00133">
    <property type="entry name" value="GLHYDRLASE3"/>
</dbReference>
<feature type="domain" description="PA14" evidence="4">
    <location>
        <begin position="491"/>
        <end position="632"/>
    </location>
</feature>
<dbReference type="InterPro" id="IPR017853">
    <property type="entry name" value="GH"/>
</dbReference>
<dbReference type="PANTHER" id="PTHR42715">
    <property type="entry name" value="BETA-GLUCOSIDASE"/>
    <property type="match status" value="1"/>
</dbReference>
<evidence type="ECO:0000256" key="3">
    <source>
        <dbReference type="SAM" id="SignalP"/>
    </source>
</evidence>
<dbReference type="Gene3D" id="3.20.20.300">
    <property type="entry name" value="Glycoside hydrolase, family 3, N-terminal domain"/>
    <property type="match status" value="1"/>
</dbReference>
<evidence type="ECO:0000313" key="6">
    <source>
        <dbReference type="Proteomes" id="UP000198711"/>
    </source>
</evidence>